<dbReference type="GO" id="GO:0008270">
    <property type="term" value="F:zinc ion binding"/>
    <property type="evidence" value="ECO:0007669"/>
    <property type="project" value="UniProtKB-KW"/>
</dbReference>
<dbReference type="AlphaFoldDB" id="A0AAD8DDK9"/>
<gene>
    <name evidence="3" type="primary">BBS10</name>
    <name evidence="3" type="ORF">AOXY_G11396</name>
</gene>
<dbReference type="PANTHER" id="PTHR14667:SF2">
    <property type="entry name" value="BARDET-BIEDL SYNDROME 10 PROTEIN"/>
    <property type="match status" value="1"/>
</dbReference>
<organism evidence="3 4">
    <name type="scientific">Acipenser oxyrinchus oxyrinchus</name>
    <dbReference type="NCBI Taxonomy" id="40147"/>
    <lineage>
        <taxon>Eukaryota</taxon>
        <taxon>Metazoa</taxon>
        <taxon>Chordata</taxon>
        <taxon>Craniata</taxon>
        <taxon>Vertebrata</taxon>
        <taxon>Euteleostomi</taxon>
        <taxon>Actinopterygii</taxon>
        <taxon>Chondrostei</taxon>
        <taxon>Acipenseriformes</taxon>
        <taxon>Acipenseridae</taxon>
        <taxon>Acipenser</taxon>
    </lineage>
</organism>
<evidence type="ECO:0000256" key="1">
    <source>
        <dbReference type="PROSITE-ProRule" id="PRU00325"/>
    </source>
</evidence>
<dbReference type="Gene3D" id="1.10.560.10">
    <property type="entry name" value="GroEL-like equatorial domain"/>
    <property type="match status" value="2"/>
</dbReference>
<dbReference type="EMBL" id="JAGXEW010000010">
    <property type="protein sequence ID" value="KAK1166794.1"/>
    <property type="molecule type" value="Genomic_DNA"/>
</dbReference>
<evidence type="ECO:0000313" key="4">
    <source>
        <dbReference type="Proteomes" id="UP001230051"/>
    </source>
</evidence>
<keyword evidence="4" id="KW-1185">Reference proteome</keyword>
<dbReference type="PANTHER" id="PTHR14667">
    <property type="entry name" value="BARDET-BIEDL SYNDROME 10 PROTEIN"/>
    <property type="match status" value="1"/>
</dbReference>
<comment type="caution">
    <text evidence="3">The sequence shown here is derived from an EMBL/GenBank/DDBJ whole genome shotgun (WGS) entry which is preliminary data.</text>
</comment>
<feature type="domain" description="SWIM-type" evidence="2">
    <location>
        <begin position="185"/>
        <end position="222"/>
    </location>
</feature>
<dbReference type="InterPro" id="IPR042619">
    <property type="entry name" value="BBS10"/>
</dbReference>
<dbReference type="InterPro" id="IPR007527">
    <property type="entry name" value="Znf_SWIM"/>
</dbReference>
<keyword evidence="1" id="KW-0863">Zinc-finger</keyword>
<dbReference type="Proteomes" id="UP001230051">
    <property type="component" value="Unassembled WGS sequence"/>
</dbReference>
<name>A0AAD8DDK9_ACIOX</name>
<dbReference type="GO" id="GO:0005524">
    <property type="term" value="F:ATP binding"/>
    <property type="evidence" value="ECO:0007669"/>
    <property type="project" value="InterPro"/>
</dbReference>
<accession>A0AAD8DDK9</accession>
<proteinExistence type="predicted"/>
<dbReference type="PROSITE" id="PS50966">
    <property type="entry name" value="ZF_SWIM"/>
    <property type="match status" value="1"/>
</dbReference>
<evidence type="ECO:0000313" key="3">
    <source>
        <dbReference type="EMBL" id="KAK1166794.1"/>
    </source>
</evidence>
<evidence type="ECO:0000259" key="2">
    <source>
        <dbReference type="PROSITE" id="PS50966"/>
    </source>
</evidence>
<dbReference type="InterPro" id="IPR002423">
    <property type="entry name" value="Cpn60/GroEL/TCP-1"/>
</dbReference>
<dbReference type="InterPro" id="IPR027413">
    <property type="entry name" value="GROEL-like_equatorial_sf"/>
</dbReference>
<keyword evidence="1" id="KW-0479">Metal-binding</keyword>
<sequence length="728" mass="80391">MNHVHSLDIGTLIQIAETLESIVCQCFGPNGGQVLFTKATGDILVTRDGQRVLNSLLLDHPIARMIVDCVSAHCSVTGDGAKSFILLLSALLRGLQALVDKGTAGQSTCHNFLGRAKQRSQEMKHVTDCLLTFQTQVLDQIIRRHLNQHVTSLFTGDKMTVTNDKMRSIMEAYFCGKIGNVHCKFLSEMACDYFFKCTCDQGRGQTLNLICRHFIDLHTAVKGFPIGSSRILEGLVLHRDFTVYCQTDGQLKVLVVTEPIQPPLSDAGTTLLLRSNFQLQSSNIWIAKRVEEIMNFLQQNQVKLLLSSVKQSDVVLYHAKLCGISVVQCIEADELSLFCYLAGIAPLSSPWDILHTRDTDLANAVFCKPVLLGPHRYAHIGLMNRGDFSPHCVILCGPIPGLTEQCVSAFHGGFKMLQHVFEPVDLSQGQEPCNTNPNNANADEAHQVLTHCSLETVVQEDSIIDTLNKTSDRHDIRCPTTEEMCASSNLVSDKEQGEVITEDPRANQSSLAADVILDIRNTQTGILAGCKTTGDNLDEQLKQMNMNCENKAREMGSMLGQHGCAFSSCAIQKDSTAAKNTQRDIRGSALTQEHVDVLIEAGSVLPVGGSFEFLLHHYLRLYAQHSLQPEVKTTCSLVADAVLNVPRNIYNTKSTNRHFLQVYTKVRNDIQSKGCIIDCPQLLESMSCKYQLLVSVLQCVRSLVTIDSLIGIDRKTQNTTEGETEDVE</sequence>
<protein>
    <submittedName>
        <fullName evidence="3">Bardet-Biedl syndrome 10 protein isoform X1</fullName>
    </submittedName>
</protein>
<dbReference type="SUPFAM" id="SSF48592">
    <property type="entry name" value="GroEL equatorial domain-like"/>
    <property type="match status" value="1"/>
</dbReference>
<keyword evidence="1" id="KW-0862">Zinc</keyword>
<dbReference type="Pfam" id="PF00118">
    <property type="entry name" value="Cpn60_TCP1"/>
    <property type="match status" value="1"/>
</dbReference>
<dbReference type="GO" id="GO:0051131">
    <property type="term" value="P:chaperone-mediated protein complex assembly"/>
    <property type="evidence" value="ECO:0007669"/>
    <property type="project" value="InterPro"/>
</dbReference>
<reference evidence="3" key="1">
    <citation type="submission" date="2022-02" db="EMBL/GenBank/DDBJ databases">
        <title>Atlantic sturgeon de novo genome assembly.</title>
        <authorList>
            <person name="Stock M."/>
            <person name="Klopp C."/>
            <person name="Guiguen Y."/>
            <person name="Cabau C."/>
            <person name="Parinello H."/>
            <person name="Santidrian Yebra-Pimentel E."/>
            <person name="Kuhl H."/>
            <person name="Dirks R.P."/>
            <person name="Guessner J."/>
            <person name="Wuertz S."/>
            <person name="Du K."/>
            <person name="Schartl M."/>
        </authorList>
    </citation>
    <scope>NUCLEOTIDE SEQUENCE</scope>
    <source>
        <strain evidence="3">STURGEONOMICS-FGT-2020</strain>
        <tissue evidence="3">Whole blood</tissue>
    </source>
</reference>